<reference evidence="1 2" key="1">
    <citation type="journal article" date="2018" name="Front. Plant Sci.">
        <title>Red Clover (Trifolium pratense) and Zigzag Clover (T. medium) - A Picture of Genomic Similarities and Differences.</title>
        <authorList>
            <person name="Dluhosova J."/>
            <person name="Istvanek J."/>
            <person name="Nedelnik J."/>
            <person name="Repkova J."/>
        </authorList>
    </citation>
    <scope>NUCLEOTIDE SEQUENCE [LARGE SCALE GENOMIC DNA]</scope>
    <source>
        <strain evidence="2">cv. 10/8</strain>
        <tissue evidence="1">Leaf</tissue>
    </source>
</reference>
<feature type="non-terminal residue" evidence="1">
    <location>
        <position position="48"/>
    </location>
</feature>
<organism evidence="1 2">
    <name type="scientific">Trifolium medium</name>
    <dbReference type="NCBI Taxonomy" id="97028"/>
    <lineage>
        <taxon>Eukaryota</taxon>
        <taxon>Viridiplantae</taxon>
        <taxon>Streptophyta</taxon>
        <taxon>Embryophyta</taxon>
        <taxon>Tracheophyta</taxon>
        <taxon>Spermatophyta</taxon>
        <taxon>Magnoliopsida</taxon>
        <taxon>eudicotyledons</taxon>
        <taxon>Gunneridae</taxon>
        <taxon>Pentapetalae</taxon>
        <taxon>rosids</taxon>
        <taxon>fabids</taxon>
        <taxon>Fabales</taxon>
        <taxon>Fabaceae</taxon>
        <taxon>Papilionoideae</taxon>
        <taxon>50 kb inversion clade</taxon>
        <taxon>NPAAA clade</taxon>
        <taxon>Hologalegina</taxon>
        <taxon>IRL clade</taxon>
        <taxon>Trifolieae</taxon>
        <taxon>Trifolium</taxon>
    </lineage>
</organism>
<protein>
    <submittedName>
        <fullName evidence="1">Uncharacterized protein</fullName>
    </submittedName>
</protein>
<dbReference type="Proteomes" id="UP000265520">
    <property type="component" value="Unassembled WGS sequence"/>
</dbReference>
<keyword evidence="2" id="KW-1185">Reference proteome</keyword>
<comment type="caution">
    <text evidence="1">The sequence shown here is derived from an EMBL/GenBank/DDBJ whole genome shotgun (WGS) entry which is preliminary data.</text>
</comment>
<dbReference type="AlphaFoldDB" id="A0A392U9W5"/>
<evidence type="ECO:0000313" key="2">
    <source>
        <dbReference type="Proteomes" id="UP000265520"/>
    </source>
</evidence>
<proteinExistence type="predicted"/>
<accession>A0A392U9W5</accession>
<evidence type="ECO:0000313" key="1">
    <source>
        <dbReference type="EMBL" id="MCI70301.1"/>
    </source>
</evidence>
<dbReference type="EMBL" id="LXQA010773124">
    <property type="protein sequence ID" value="MCI70301.1"/>
    <property type="molecule type" value="Genomic_DNA"/>
</dbReference>
<name>A0A392U9W5_9FABA</name>
<sequence length="48" mass="5101">MARGAVIVQFGVGVLCAACGAASWARGAVTGLYISPVFFISRKRREKE</sequence>